<dbReference type="AlphaFoldDB" id="A0A5M3PLU3"/>
<reference evidence="2 3" key="1">
    <citation type="journal article" date="2019" name="J. Gen. Appl. Microbiol.">
        <title>Aerobic degradation of cis-dichloroethene by the marine bacterium Marinobacter salsuginis strain 5N-3.</title>
        <authorList>
            <person name="Inoue Y."/>
            <person name="Fukunaga Y."/>
            <person name="Katsumata H."/>
            <person name="Ohji S."/>
            <person name="Hosoyama A."/>
            <person name="Mori K."/>
            <person name="Ando K."/>
        </authorList>
    </citation>
    <scope>NUCLEOTIDE SEQUENCE [LARGE SCALE GENOMIC DNA]</scope>
    <source>
        <strain evidence="2 3">5N-3</strain>
    </source>
</reference>
<feature type="region of interest" description="Disordered" evidence="1">
    <location>
        <begin position="1"/>
        <end position="22"/>
    </location>
</feature>
<name>A0A5M3PLU3_9GAMM</name>
<keyword evidence="3" id="KW-1185">Reference proteome</keyword>
<evidence type="ECO:0000313" key="2">
    <source>
        <dbReference type="EMBL" id="GBO83863.1"/>
    </source>
</evidence>
<sequence>MHQKSAPAQAGSTYTPRSDHDLNEIKQLAIGMDSAMDRVRSETSVTETTIKAPQSDQWSTRVPVCQQ</sequence>
<protein>
    <submittedName>
        <fullName evidence="2">Uncharacterized protein</fullName>
    </submittedName>
</protein>
<dbReference type="EMBL" id="BGZH01000001">
    <property type="protein sequence ID" value="GBO83863.1"/>
    <property type="molecule type" value="Genomic_DNA"/>
</dbReference>
<organism evidence="2 3">
    <name type="scientific">Marinobacter salsuginis</name>
    <dbReference type="NCBI Taxonomy" id="418719"/>
    <lineage>
        <taxon>Bacteria</taxon>
        <taxon>Pseudomonadati</taxon>
        <taxon>Pseudomonadota</taxon>
        <taxon>Gammaproteobacteria</taxon>
        <taxon>Pseudomonadales</taxon>
        <taxon>Marinobacteraceae</taxon>
        <taxon>Marinobacter</taxon>
    </lineage>
</organism>
<accession>A0A5M3PLU3</accession>
<comment type="caution">
    <text evidence="2">The sequence shown here is derived from an EMBL/GenBank/DDBJ whole genome shotgun (WGS) entry which is preliminary data.</text>
</comment>
<dbReference type="Proteomes" id="UP000340077">
    <property type="component" value="Unassembled WGS sequence"/>
</dbReference>
<feature type="compositionally biased region" description="Polar residues" evidence="1">
    <location>
        <begin position="42"/>
        <end position="67"/>
    </location>
</feature>
<evidence type="ECO:0000313" key="3">
    <source>
        <dbReference type="Proteomes" id="UP000340077"/>
    </source>
</evidence>
<evidence type="ECO:0000256" key="1">
    <source>
        <dbReference type="SAM" id="MobiDB-lite"/>
    </source>
</evidence>
<proteinExistence type="predicted"/>
<gene>
    <name evidence="2" type="ORF">MS5N3_13140</name>
</gene>
<feature type="region of interest" description="Disordered" evidence="1">
    <location>
        <begin position="40"/>
        <end position="67"/>
    </location>
</feature>